<dbReference type="EMBL" id="DS028100">
    <property type="protein sequence ID" value="KMP10083.1"/>
    <property type="molecule type" value="Genomic_DNA"/>
</dbReference>
<accession>A0A0J6YSY9</accession>
<protein>
    <submittedName>
        <fullName evidence="1">Uncharacterized protein</fullName>
    </submittedName>
</protein>
<proteinExistence type="predicted"/>
<organism evidence="1 2">
    <name type="scientific">Coccidioides immitis RMSCC 2394</name>
    <dbReference type="NCBI Taxonomy" id="404692"/>
    <lineage>
        <taxon>Eukaryota</taxon>
        <taxon>Fungi</taxon>
        <taxon>Dikarya</taxon>
        <taxon>Ascomycota</taxon>
        <taxon>Pezizomycotina</taxon>
        <taxon>Eurotiomycetes</taxon>
        <taxon>Eurotiomycetidae</taxon>
        <taxon>Onygenales</taxon>
        <taxon>Onygenaceae</taxon>
        <taxon>Coccidioides</taxon>
    </lineage>
</organism>
<name>A0A0J6YSY9_COCIT</name>
<dbReference type="Proteomes" id="UP000054565">
    <property type="component" value="Unassembled WGS sequence"/>
</dbReference>
<dbReference type="AlphaFoldDB" id="A0A0J6YSY9"/>
<evidence type="ECO:0000313" key="2">
    <source>
        <dbReference type="Proteomes" id="UP000054565"/>
    </source>
</evidence>
<evidence type="ECO:0000313" key="1">
    <source>
        <dbReference type="EMBL" id="KMP10083.1"/>
    </source>
</evidence>
<reference evidence="2" key="1">
    <citation type="journal article" date="2010" name="Genome Res.">
        <title>Population genomic sequencing of Coccidioides fungi reveals recent hybridization and transposon control.</title>
        <authorList>
            <person name="Neafsey D.E."/>
            <person name="Barker B.M."/>
            <person name="Sharpton T.J."/>
            <person name="Stajich J.E."/>
            <person name="Park D.J."/>
            <person name="Whiston E."/>
            <person name="Hung C.-Y."/>
            <person name="McMahan C."/>
            <person name="White J."/>
            <person name="Sykes S."/>
            <person name="Heiman D."/>
            <person name="Young S."/>
            <person name="Zeng Q."/>
            <person name="Abouelleil A."/>
            <person name="Aftuck L."/>
            <person name="Bessette D."/>
            <person name="Brown A."/>
            <person name="FitzGerald M."/>
            <person name="Lui A."/>
            <person name="Macdonald J.P."/>
            <person name="Priest M."/>
            <person name="Orbach M.J."/>
            <person name="Galgiani J.N."/>
            <person name="Kirkland T.N."/>
            <person name="Cole G.T."/>
            <person name="Birren B.W."/>
            <person name="Henn M.R."/>
            <person name="Taylor J.W."/>
            <person name="Rounsley S.D."/>
        </authorList>
    </citation>
    <scope>NUCLEOTIDE SEQUENCE [LARGE SCALE GENOMIC DNA]</scope>
    <source>
        <strain evidence="2">RMSCC 2394</strain>
    </source>
</reference>
<sequence>MWAVKFLAPEASSNSPGSTAIHNIPHTPGNLKNFLSKTPTFQLNRGLSTGRITTFGNLPANFSAACGGRWKLSDRSHFSRYDVIKKSCAAWTGRPDNACAVLELLRTWWWDLATNSRPTTLFLAYPVPQSPSFFAGLKTQHVRPVGGVCSQLKPVSKKRLSPAVEKTERHKELERILRVLEK</sequence>
<gene>
    <name evidence="1" type="ORF">CIRG_09316</name>
</gene>